<dbReference type="GO" id="GO:0015679">
    <property type="term" value="P:plasma membrane copper ion transport"/>
    <property type="evidence" value="ECO:0007669"/>
    <property type="project" value="TreeGrafter"/>
</dbReference>
<dbReference type="KEGG" id="amol:AMOL_0081"/>
<evidence type="ECO:0000256" key="2">
    <source>
        <dbReference type="ARBA" id="ARBA00022448"/>
    </source>
</evidence>
<name>A0A2G1DG24_9BACT</name>
<keyword evidence="2" id="KW-0813">Transport</keyword>
<sequence length="335" mass="38705">MKKIIIPIFLITITILNAKIIEVEQLFNKKVTTVKKEKISITKDFYANSSIMDDKIIDIVTRFDGYITKLSANKTYMNVKKGEALFSIYSDTIYNIIKDLEIAKNLDTQLYKSIIDKLQVLDIDKKEIKRLKNLKTNFKDITIYSPNNALVLQKNINDKSFVKKGKLLLQLANIDKLWVIAKIYESDLKDIKVGQNVKIFFDGIETPIKSKIDFIYPNTNIKNKTIDIRMTIDNKNKKIYPNMFAKVKVQIKSKTMLTLPKTAVLNKANKYYVFKPISKSEFEPIEVTVKRISSNKYEILDGLQEGQKVINNSLFLLDSDAVTNGLYDNENDEDW</sequence>
<dbReference type="SUPFAM" id="SSF111369">
    <property type="entry name" value="HlyD-like secretion proteins"/>
    <property type="match status" value="1"/>
</dbReference>
<evidence type="ECO:0000313" key="5">
    <source>
        <dbReference type="EMBL" id="PHO17433.1"/>
    </source>
</evidence>
<dbReference type="InterPro" id="IPR058792">
    <property type="entry name" value="Beta-barrel_RND_2"/>
</dbReference>
<dbReference type="Gene3D" id="2.40.420.20">
    <property type="match status" value="1"/>
</dbReference>
<dbReference type="GO" id="GO:0046914">
    <property type="term" value="F:transition metal ion binding"/>
    <property type="evidence" value="ECO:0007669"/>
    <property type="project" value="TreeGrafter"/>
</dbReference>
<dbReference type="PANTHER" id="PTHR30097:SF15">
    <property type="entry name" value="CATION EFFLUX SYSTEM PROTEIN CUSB"/>
    <property type="match status" value="1"/>
</dbReference>
<feature type="domain" description="CusB-like beta-barrel" evidence="3">
    <location>
        <begin position="176"/>
        <end position="250"/>
    </location>
</feature>
<dbReference type="Gene3D" id="2.40.30.170">
    <property type="match status" value="1"/>
</dbReference>
<gene>
    <name evidence="4" type="ORF">AMOL_0081</name>
    <name evidence="5" type="ORF">CPU12_10325</name>
</gene>
<dbReference type="PANTHER" id="PTHR30097">
    <property type="entry name" value="CATION EFFLUX SYSTEM PROTEIN CUSB"/>
    <property type="match status" value="1"/>
</dbReference>
<dbReference type="EMBL" id="CP032098">
    <property type="protein sequence ID" value="AXX91121.1"/>
    <property type="molecule type" value="Genomic_DNA"/>
</dbReference>
<dbReference type="EMBL" id="NXFY01000017">
    <property type="protein sequence ID" value="PHO17433.1"/>
    <property type="molecule type" value="Genomic_DNA"/>
</dbReference>
<dbReference type="RefSeq" id="WP_099343038.1">
    <property type="nucleotide sequence ID" value="NZ_CP032098.1"/>
</dbReference>
<dbReference type="GO" id="GO:0030288">
    <property type="term" value="C:outer membrane-bounded periplasmic space"/>
    <property type="evidence" value="ECO:0007669"/>
    <property type="project" value="TreeGrafter"/>
</dbReference>
<evidence type="ECO:0000256" key="1">
    <source>
        <dbReference type="ARBA" id="ARBA00009477"/>
    </source>
</evidence>
<evidence type="ECO:0000313" key="6">
    <source>
        <dbReference type="Proteomes" id="UP000221222"/>
    </source>
</evidence>
<comment type="similarity">
    <text evidence="1">Belongs to the membrane fusion protein (MFP) (TC 8.A.1) family.</text>
</comment>
<dbReference type="GO" id="GO:0060003">
    <property type="term" value="P:copper ion export"/>
    <property type="evidence" value="ECO:0007669"/>
    <property type="project" value="TreeGrafter"/>
</dbReference>
<evidence type="ECO:0000259" key="3">
    <source>
        <dbReference type="Pfam" id="PF25954"/>
    </source>
</evidence>
<dbReference type="AlphaFoldDB" id="A0A2G1DG24"/>
<dbReference type="InterPro" id="IPR051909">
    <property type="entry name" value="MFP_Cation_Efflux"/>
</dbReference>
<organism evidence="5 6">
    <name type="scientific">Malaciobacter molluscorum LMG 25693</name>
    <dbReference type="NCBI Taxonomy" id="870501"/>
    <lineage>
        <taxon>Bacteria</taxon>
        <taxon>Pseudomonadati</taxon>
        <taxon>Campylobacterota</taxon>
        <taxon>Epsilonproteobacteria</taxon>
        <taxon>Campylobacterales</taxon>
        <taxon>Arcobacteraceae</taxon>
        <taxon>Malaciobacter</taxon>
    </lineage>
</organism>
<reference evidence="5 6" key="1">
    <citation type="submission" date="2017-09" db="EMBL/GenBank/DDBJ databases">
        <title>Arcobacter canalis sp. nov., a new species isolated from a water canal contaminated with urban sewage.</title>
        <authorList>
            <person name="Perez-Cataluna A."/>
            <person name="Salas-Masso N."/>
            <person name="Figueras M.J."/>
        </authorList>
    </citation>
    <scope>NUCLEOTIDE SEQUENCE [LARGE SCALE GENOMIC DNA]</scope>
    <source>
        <strain evidence="5 6">F98-3</strain>
    </source>
</reference>
<proteinExistence type="inferred from homology"/>
<evidence type="ECO:0000313" key="4">
    <source>
        <dbReference type="EMBL" id="AXX91121.1"/>
    </source>
</evidence>
<reference evidence="4 7" key="2">
    <citation type="submission" date="2018-08" db="EMBL/GenBank/DDBJ databases">
        <title>Complete genome of the Arcobacter molluscorum type strain LMG 25693.</title>
        <authorList>
            <person name="Miller W.G."/>
            <person name="Yee E."/>
            <person name="Bono J.L."/>
        </authorList>
    </citation>
    <scope>NUCLEOTIDE SEQUENCE [LARGE SCALE GENOMIC DNA]</scope>
    <source>
        <strain evidence="4 7">CECT 7696</strain>
    </source>
</reference>
<dbReference type="Proteomes" id="UP000262712">
    <property type="component" value="Chromosome"/>
</dbReference>
<dbReference type="Pfam" id="PF25954">
    <property type="entry name" value="Beta-barrel_RND_2"/>
    <property type="match status" value="1"/>
</dbReference>
<keyword evidence="6" id="KW-1185">Reference proteome</keyword>
<protein>
    <submittedName>
        <fullName evidence="5">Cation transporter</fullName>
    </submittedName>
    <submittedName>
        <fullName evidence="4">Copper/silver efflux system, membrane fusion protein CusB</fullName>
    </submittedName>
</protein>
<accession>A0A2G1DG24</accession>
<dbReference type="FunFam" id="2.40.30.170:FF:000010">
    <property type="entry name" value="Efflux RND transporter periplasmic adaptor subunit"/>
    <property type="match status" value="1"/>
</dbReference>
<evidence type="ECO:0000313" key="7">
    <source>
        <dbReference type="Proteomes" id="UP000262712"/>
    </source>
</evidence>
<dbReference type="Proteomes" id="UP000221222">
    <property type="component" value="Unassembled WGS sequence"/>
</dbReference>